<accession>A0A938WR95</accession>
<keyword evidence="4" id="KW-1185">Reference proteome</keyword>
<evidence type="ECO:0000256" key="1">
    <source>
        <dbReference type="SAM" id="SignalP"/>
    </source>
</evidence>
<protein>
    <submittedName>
        <fullName evidence="3">SusC/RagA family TonB-linked outer membrane protein</fullName>
    </submittedName>
</protein>
<dbReference type="NCBIfam" id="TIGR04056">
    <property type="entry name" value="OMP_RagA_SusC"/>
    <property type="match status" value="1"/>
</dbReference>
<keyword evidence="1" id="KW-0732">Signal</keyword>
<evidence type="ECO:0000259" key="2">
    <source>
        <dbReference type="Pfam" id="PF07715"/>
    </source>
</evidence>
<feature type="chain" id="PRO_5037094747" evidence="1">
    <location>
        <begin position="22"/>
        <end position="937"/>
    </location>
</feature>
<evidence type="ECO:0000313" key="4">
    <source>
        <dbReference type="Proteomes" id="UP000764045"/>
    </source>
</evidence>
<dbReference type="NCBIfam" id="TIGR04057">
    <property type="entry name" value="SusC_RagA_signa"/>
    <property type="match status" value="1"/>
</dbReference>
<name>A0A938WR95_9BACT</name>
<dbReference type="InterPro" id="IPR037066">
    <property type="entry name" value="Plug_dom_sf"/>
</dbReference>
<feature type="domain" description="TonB-dependent receptor plug" evidence="2">
    <location>
        <begin position="47"/>
        <end position="152"/>
    </location>
</feature>
<dbReference type="InterPro" id="IPR023996">
    <property type="entry name" value="TonB-dep_OMP_SusC/RagA"/>
</dbReference>
<evidence type="ECO:0000313" key="3">
    <source>
        <dbReference type="EMBL" id="MBM6662909.1"/>
    </source>
</evidence>
<dbReference type="Gene3D" id="2.170.130.10">
    <property type="entry name" value="TonB-dependent receptor, plug domain"/>
    <property type="match status" value="1"/>
</dbReference>
<comment type="caution">
    <text evidence="3">The sequence shown here is derived from an EMBL/GenBank/DDBJ whole genome shotgun (WGS) entry which is preliminary data.</text>
</comment>
<gene>
    <name evidence="3" type="ORF">H6B30_14360</name>
</gene>
<proteinExistence type="predicted"/>
<dbReference type="Proteomes" id="UP000764045">
    <property type="component" value="Unassembled WGS sequence"/>
</dbReference>
<dbReference type="InterPro" id="IPR012910">
    <property type="entry name" value="Plug_dom"/>
</dbReference>
<dbReference type="InterPro" id="IPR023997">
    <property type="entry name" value="TonB-dep_OMP_SusC/RagA_CS"/>
</dbReference>
<organism evidence="3 4">
    <name type="scientific">Marseilla massiliensis</name>
    <dbReference type="NCBI Taxonomy" id="1841864"/>
    <lineage>
        <taxon>Bacteria</taxon>
        <taxon>Pseudomonadati</taxon>
        <taxon>Bacteroidota</taxon>
        <taxon>Bacteroidia</taxon>
        <taxon>Bacteroidales</taxon>
        <taxon>Prevotellaceae</taxon>
        <taxon>Marseilla</taxon>
    </lineage>
</organism>
<dbReference type="AlphaFoldDB" id="A0A938WR95"/>
<reference evidence="3 4" key="1">
    <citation type="journal article" date="2021" name="Sci. Rep.">
        <title>The distribution of antibiotic resistance genes in chicken gut microbiota commensals.</title>
        <authorList>
            <person name="Juricova H."/>
            <person name="Matiasovicova J."/>
            <person name="Kubasova T."/>
            <person name="Cejkova D."/>
            <person name="Rychlik I."/>
        </authorList>
    </citation>
    <scope>NUCLEOTIDE SEQUENCE [LARGE SCALE GENOMIC DNA]</scope>
    <source>
        <strain evidence="3 4">An819</strain>
    </source>
</reference>
<dbReference type="Pfam" id="PF07715">
    <property type="entry name" value="Plug"/>
    <property type="match status" value="1"/>
</dbReference>
<dbReference type="EMBL" id="JACJJL010000034">
    <property type="protein sequence ID" value="MBM6662909.1"/>
    <property type="molecule type" value="Genomic_DNA"/>
</dbReference>
<dbReference type="SUPFAM" id="SSF56935">
    <property type="entry name" value="Porins"/>
    <property type="match status" value="1"/>
</dbReference>
<feature type="signal peptide" evidence="1">
    <location>
        <begin position="1"/>
        <end position="21"/>
    </location>
</feature>
<sequence>MNQRYSIIFTLLAGMAAPASAQNDSTVVESFVGQPVDVGAEVVLTREESTAAVSVITERDTDRRSAKNIGNSIIGQGNGLISLLGSGSYATQNPTFYVRGLQTLNGNDSPLILVDGIERDITTITPEEVASVSVLKDAAAVALYGYKGVNGAVLVTTKRGKSNSRSIKFTYDHLFNSIINKPKFVDAYTYGKAINEARANDGLSSRYNSNELDALRDGTYPYLYPNVNWVDETFRDRAMTNKYNLQFQGGTDKFLYYAMVDLITDKGFVRNHDNNDGYSTQDKYVKGNMRMNMDIKLTPTTLVKVNLLGVLAEESGPGNQADLWDMVYTLPASAFPVKSSGGTWGGSNTWAGTLNPVAQSSGAAYYKNHSRSLYADISICQDLGSWLKGLGAFVRTGYDNTANIFEDHSKTYVYSVVVPNWPDAAAEPTSTEQTYGVDSPMGDEAGVETYSRRFHFDGGLKFMREFGDHSLYTQLKWAYEYEDPEGVNNTIYRQDVSLWAHYGYRQRYFADIALVESGSSRLAPGSKWNFSPTVSAAWIVSREDFMKDVVWVDFLKLRASAGIINADYLPGDNVWSYYEQQYTMTGATYPFDSGWNTGFTSTGLGQLATVNPGHEKAYKYNVGMDARLFGSLDVTLDLYMQHRTDIWVSSAGKYSTAIGMVAPYENAGIVDSRGLELGLDYQKEFGPVAFNLGCNLTLTHNEIKEQLEEPRLYPNLVQTGHAVGQIYGLEAIGFFADEADIASSPTQTFSTVRPGDIKYRDVNGDNKIDANDAIAIGNNGTVPGVFYNIRLGVEYKGIGLYALFQGVGRYTANLNTKSMYWPLIDNTNISQYAYDNRWTPDNKDSRFPRLSSQSNANNYRNSTLWLEDRSFFKLRDLEVYYNLPQSVLKVTKIVNGAKLYVRGTDLFSIDSIEENDPEALGIYPVYKSVALGLSVTF</sequence>
<dbReference type="RefSeq" id="WP_205111782.1">
    <property type="nucleotide sequence ID" value="NZ_JACJJL010000034.1"/>
</dbReference>